<feature type="transmembrane region" description="Helical" evidence="1">
    <location>
        <begin position="386"/>
        <end position="403"/>
    </location>
</feature>
<proteinExistence type="predicted"/>
<accession>A0A101HP65</accession>
<feature type="transmembrane region" description="Helical" evidence="1">
    <location>
        <begin position="101"/>
        <end position="125"/>
    </location>
</feature>
<dbReference type="PANTHER" id="PTHR35342:SF5">
    <property type="entry name" value="TRICARBOXYLIC TRANSPORT PROTEIN"/>
    <property type="match status" value="1"/>
</dbReference>
<evidence type="ECO:0000259" key="2">
    <source>
        <dbReference type="Pfam" id="PF01970"/>
    </source>
</evidence>
<reference evidence="4" key="1">
    <citation type="journal article" date="2015" name="MBio">
        <title>Genome-Resolved Metagenomic Analysis Reveals Roles for Candidate Phyla and Other Microbial Community Members in Biogeochemical Transformations in Oil Reservoirs.</title>
        <authorList>
            <person name="Hu P."/>
            <person name="Tom L."/>
            <person name="Singh A."/>
            <person name="Thomas B.C."/>
            <person name="Baker B.J."/>
            <person name="Piceno Y.M."/>
            <person name="Andersen G.L."/>
            <person name="Banfield J.F."/>
        </authorList>
    </citation>
    <scope>NUCLEOTIDE SEQUENCE [LARGE SCALE GENOMIC DNA]</scope>
</reference>
<feature type="transmembrane region" description="Helical" evidence="1">
    <location>
        <begin position="410"/>
        <end position="439"/>
    </location>
</feature>
<sequence length="498" mass="52724">MDSVLAVFSPDIIFPVLMAMTFGIFVGGLPGLTATMAVALIIPISYYMTPLAGLGMVLGVSFTSIFSGDIPATFLRIPGTPASGAAALDGFEQVKKGKGSLALTLDLFCSAIGGLIGILLLILIAPPLANFALKFTNFEYFWLGLFGLSMSAVLSKGNMMKGLTSAVLGLLISTIGIDVTTGFPRYTFGNIELMDGLGFIPVMIGLFGISEVLKRVQQGASKLQLPPITEKVKISPLEALRIIWQNKWTLIKSAFVGTFVGALPGAGADIASWVAYGVEKKTSRNSEDFGKGNIKGVIAPTSANNAALGGTWIPALVFGVPGDTITAIVLGAMLMYGLKPGPLIFTESPDLVNGVFSIAILANILLIPIGYLGIKAFAFVLKMKTSVVLTAVVLFSMIGSFAIRNSYFDIYVMLIFGLIGFLFERLSVPLAPMILGLILGPMVEDNLRVGLIKTGGSMGQFFTRPISLVLFILIVLVFLGGPALNLLKKGFSKHKTEE</sequence>
<name>A0A101HP65_9BACT</name>
<comment type="caution">
    <text evidence="3">The sequence shown here is derived from an EMBL/GenBank/DDBJ whole genome shotgun (WGS) entry which is preliminary data.</text>
</comment>
<feature type="transmembrane region" description="Helical" evidence="1">
    <location>
        <begin position="166"/>
        <end position="184"/>
    </location>
</feature>
<gene>
    <name evidence="3" type="ORF">XD94_0918</name>
</gene>
<feature type="transmembrane region" description="Helical" evidence="1">
    <location>
        <begin position="312"/>
        <end position="338"/>
    </location>
</feature>
<dbReference type="EMBL" id="LGGP01000142">
    <property type="protein sequence ID" value="KUK80537.1"/>
    <property type="molecule type" value="Genomic_DNA"/>
</dbReference>
<dbReference type="PATRIC" id="fig|1184387.3.peg.1321"/>
<feature type="transmembrane region" description="Helical" evidence="1">
    <location>
        <begin position="47"/>
        <end position="66"/>
    </location>
</feature>
<evidence type="ECO:0000313" key="4">
    <source>
        <dbReference type="Proteomes" id="UP000054092"/>
    </source>
</evidence>
<feature type="transmembrane region" description="Helical" evidence="1">
    <location>
        <begin position="466"/>
        <end position="487"/>
    </location>
</feature>
<dbReference type="AlphaFoldDB" id="A0A101HP65"/>
<feature type="transmembrane region" description="Helical" evidence="1">
    <location>
        <begin position="196"/>
        <end position="213"/>
    </location>
</feature>
<protein>
    <recommendedName>
        <fullName evidence="2">DUF112 domain-containing protein</fullName>
    </recommendedName>
</protein>
<feature type="transmembrane region" description="Helical" evidence="1">
    <location>
        <begin position="254"/>
        <end position="276"/>
    </location>
</feature>
<evidence type="ECO:0000313" key="3">
    <source>
        <dbReference type="EMBL" id="KUK80537.1"/>
    </source>
</evidence>
<dbReference type="Pfam" id="PF01970">
    <property type="entry name" value="TctA"/>
    <property type="match status" value="1"/>
</dbReference>
<feature type="transmembrane region" description="Helical" evidence="1">
    <location>
        <begin position="350"/>
        <end position="374"/>
    </location>
</feature>
<keyword evidence="1" id="KW-0812">Transmembrane</keyword>
<dbReference type="PANTHER" id="PTHR35342">
    <property type="entry name" value="TRICARBOXYLIC TRANSPORT PROTEIN"/>
    <property type="match status" value="1"/>
</dbReference>
<feature type="transmembrane region" description="Helical" evidence="1">
    <location>
        <begin position="12"/>
        <end position="41"/>
    </location>
</feature>
<feature type="transmembrane region" description="Helical" evidence="1">
    <location>
        <begin position="137"/>
        <end position="154"/>
    </location>
</feature>
<evidence type="ECO:0000256" key="1">
    <source>
        <dbReference type="SAM" id="Phobius"/>
    </source>
</evidence>
<dbReference type="InterPro" id="IPR002823">
    <property type="entry name" value="DUF112_TM"/>
</dbReference>
<organism evidence="3 4">
    <name type="scientific">Mesotoga prima</name>
    <dbReference type="NCBI Taxonomy" id="1184387"/>
    <lineage>
        <taxon>Bacteria</taxon>
        <taxon>Thermotogati</taxon>
        <taxon>Thermotogota</taxon>
        <taxon>Thermotogae</taxon>
        <taxon>Kosmotogales</taxon>
        <taxon>Kosmotogaceae</taxon>
        <taxon>Mesotoga</taxon>
    </lineage>
</organism>
<keyword evidence="1" id="KW-1133">Transmembrane helix</keyword>
<feature type="domain" description="DUF112" evidence="2">
    <location>
        <begin position="16"/>
        <end position="435"/>
    </location>
</feature>
<keyword evidence="1" id="KW-0472">Membrane</keyword>
<dbReference type="Proteomes" id="UP000054092">
    <property type="component" value="Unassembled WGS sequence"/>
</dbReference>